<feature type="non-terminal residue" evidence="2">
    <location>
        <position position="275"/>
    </location>
</feature>
<evidence type="ECO:0000313" key="3">
    <source>
        <dbReference type="Proteomes" id="UP001140094"/>
    </source>
</evidence>
<dbReference type="EMBL" id="JANBUO010004024">
    <property type="protein sequence ID" value="KAJ2788694.1"/>
    <property type="molecule type" value="Genomic_DNA"/>
</dbReference>
<reference evidence="2" key="1">
    <citation type="submission" date="2022-07" db="EMBL/GenBank/DDBJ databases">
        <title>Phylogenomic reconstructions and comparative analyses of Kickxellomycotina fungi.</title>
        <authorList>
            <person name="Reynolds N.K."/>
            <person name="Stajich J.E."/>
            <person name="Barry K."/>
            <person name="Grigoriev I.V."/>
            <person name="Crous P."/>
            <person name="Smith M.E."/>
        </authorList>
    </citation>
    <scope>NUCLEOTIDE SEQUENCE</scope>
    <source>
        <strain evidence="2">NRRL 1565</strain>
    </source>
</reference>
<proteinExistence type="predicted"/>
<dbReference type="OrthoDB" id="5584682at2759"/>
<dbReference type="AlphaFoldDB" id="A0A9W8LMT9"/>
<feature type="region of interest" description="Disordered" evidence="1">
    <location>
        <begin position="1"/>
        <end position="20"/>
    </location>
</feature>
<dbReference type="Proteomes" id="UP001140094">
    <property type="component" value="Unassembled WGS sequence"/>
</dbReference>
<organism evidence="2 3">
    <name type="scientific">Coemansia guatemalensis</name>
    <dbReference type="NCBI Taxonomy" id="2761395"/>
    <lineage>
        <taxon>Eukaryota</taxon>
        <taxon>Fungi</taxon>
        <taxon>Fungi incertae sedis</taxon>
        <taxon>Zoopagomycota</taxon>
        <taxon>Kickxellomycotina</taxon>
        <taxon>Kickxellomycetes</taxon>
        <taxon>Kickxellales</taxon>
        <taxon>Kickxellaceae</taxon>
        <taxon>Coemansia</taxon>
    </lineage>
</organism>
<comment type="caution">
    <text evidence="2">The sequence shown here is derived from an EMBL/GenBank/DDBJ whole genome shotgun (WGS) entry which is preliminary data.</text>
</comment>
<evidence type="ECO:0000256" key="1">
    <source>
        <dbReference type="SAM" id="MobiDB-lite"/>
    </source>
</evidence>
<accession>A0A9W8LMT9</accession>
<name>A0A9W8LMT9_9FUNG</name>
<keyword evidence="3" id="KW-1185">Reference proteome</keyword>
<sequence>SPGEQPRDSSNSDRGASGEHVLDRKAQELAANLAKKLSTILRTYTYFASLFARWVDISVTDIRLMVAHSGEMARAGHGITLQISSGVMWAESARESRGAGIGGGGWIQTDIANSLRGILDWLLKALSLKRAEEAGERQRGSTVDAFAASERLHRLARVQKRDRSRKYLSTLALEVSGVRLLAGIDGSAQQHMNSRWELVKTLVMQDMLAGKGAGDSDKPHQRGPAVNCQRCTVRNEVITTFWGLPKKVDQSVELGQVHVRAGIVESLLDEVSILR</sequence>
<gene>
    <name evidence="2" type="ORF">H4R20_007323</name>
</gene>
<protein>
    <submittedName>
        <fullName evidence="2">Uncharacterized protein</fullName>
    </submittedName>
</protein>
<feature type="non-terminal residue" evidence="2">
    <location>
        <position position="1"/>
    </location>
</feature>
<evidence type="ECO:0000313" key="2">
    <source>
        <dbReference type="EMBL" id="KAJ2788694.1"/>
    </source>
</evidence>